<keyword evidence="2" id="KW-0238">DNA-binding</keyword>
<dbReference type="Gene3D" id="2.10.260.10">
    <property type="match status" value="1"/>
</dbReference>
<dbReference type="InterPro" id="IPR007159">
    <property type="entry name" value="SpoVT-AbrB_dom"/>
</dbReference>
<dbReference type="InterPro" id="IPR037914">
    <property type="entry name" value="SpoVT-AbrB_sf"/>
</dbReference>
<dbReference type="Proteomes" id="UP001326613">
    <property type="component" value="Plasmid unnamed2"/>
</dbReference>
<keyword evidence="3" id="KW-1185">Reference proteome</keyword>
<name>A0ABZ0UU53_9RICK</name>
<keyword evidence="2" id="KW-0614">Plasmid</keyword>
<reference evidence="2 3" key="1">
    <citation type="submission" date="2022-10" db="EMBL/GenBank/DDBJ databases">
        <title>Host association and intracellularity evolved multiple times independently in the Rickettsiales.</title>
        <authorList>
            <person name="Castelli M."/>
            <person name="Nardi T."/>
            <person name="Gammuto L."/>
            <person name="Bellinzona G."/>
            <person name="Sabaneyeva E."/>
            <person name="Potekhin A."/>
            <person name="Serra V."/>
            <person name="Petroni G."/>
            <person name="Sassera D."/>
        </authorList>
    </citation>
    <scope>NUCLEOTIDE SEQUENCE [LARGE SCALE GENOMIC DNA]</scope>
    <source>
        <strain evidence="2 3">Kr 154-4</strain>
        <plasmid evidence="2 3">unnamed2</plasmid>
    </source>
</reference>
<protein>
    <submittedName>
        <fullName evidence="2">AbrB/MazE/SpoVT family DNA-binding domain-containing antitoxin</fullName>
    </submittedName>
</protein>
<accession>A0ABZ0UU53</accession>
<dbReference type="GO" id="GO:0003677">
    <property type="term" value="F:DNA binding"/>
    <property type="evidence" value="ECO:0007669"/>
    <property type="project" value="UniProtKB-KW"/>
</dbReference>
<evidence type="ECO:0000313" key="3">
    <source>
        <dbReference type="Proteomes" id="UP001326613"/>
    </source>
</evidence>
<dbReference type="SMART" id="SM00966">
    <property type="entry name" value="SpoVT_AbrB"/>
    <property type="match status" value="1"/>
</dbReference>
<dbReference type="Pfam" id="PF15937">
    <property type="entry name" value="PrlF_antitoxin"/>
    <property type="match status" value="1"/>
</dbReference>
<organism evidence="2 3">
    <name type="scientific">Candidatus Trichorickettsia mobilis</name>
    <dbReference type="NCBI Taxonomy" id="1346319"/>
    <lineage>
        <taxon>Bacteria</taxon>
        <taxon>Pseudomonadati</taxon>
        <taxon>Pseudomonadota</taxon>
        <taxon>Alphaproteobacteria</taxon>
        <taxon>Rickettsiales</taxon>
        <taxon>Rickettsiaceae</taxon>
        <taxon>Rickettsieae</taxon>
        <taxon>Candidatus Trichorickettsia</taxon>
    </lineage>
</organism>
<dbReference type="EMBL" id="CP112934">
    <property type="protein sequence ID" value="WPY01562.1"/>
    <property type="molecule type" value="Genomic_DNA"/>
</dbReference>
<sequence length="74" mass="8689">MLASKVTEKYQATIPTEVRSFLHLNKGDRIRFKIEEGKVTVQKLPYTDHEYLDSLSRTLPEWLSQEDEEAYSDL</sequence>
<geneLocation type="plasmid" evidence="2 3">
    <name>unnamed2</name>
</geneLocation>
<evidence type="ECO:0000259" key="1">
    <source>
        <dbReference type="SMART" id="SM00966"/>
    </source>
</evidence>
<dbReference type="InterPro" id="IPR031848">
    <property type="entry name" value="PrlF_antitoxin"/>
</dbReference>
<dbReference type="SUPFAM" id="SSF89447">
    <property type="entry name" value="AbrB/MazE/MraZ-like"/>
    <property type="match status" value="1"/>
</dbReference>
<proteinExistence type="predicted"/>
<dbReference type="RefSeq" id="WP_323738988.1">
    <property type="nucleotide sequence ID" value="NZ_CP112934.1"/>
</dbReference>
<dbReference type="NCBIfam" id="TIGR01439">
    <property type="entry name" value="lp_hng_hel_AbrB"/>
    <property type="match status" value="1"/>
</dbReference>
<evidence type="ECO:0000313" key="2">
    <source>
        <dbReference type="EMBL" id="WPY01562.1"/>
    </source>
</evidence>
<feature type="domain" description="SpoVT-AbrB" evidence="1">
    <location>
        <begin position="4"/>
        <end position="49"/>
    </location>
</feature>
<gene>
    <name evidence="2" type="ORF">Trichorick_01475</name>
</gene>